<proteinExistence type="inferred from homology"/>
<keyword evidence="3" id="KW-0813">Transport</keyword>
<dbReference type="Pfam" id="PF07690">
    <property type="entry name" value="MFS_1"/>
    <property type="match status" value="1"/>
</dbReference>
<dbReference type="PANTHER" id="PTHR43271:SF1">
    <property type="entry name" value="INNER MEMBRANE TRANSPORT PROTEIN YNFM"/>
    <property type="match status" value="1"/>
</dbReference>
<dbReference type="Gene3D" id="1.20.1250.20">
    <property type="entry name" value="MFS general substrate transporter like domains"/>
    <property type="match status" value="1"/>
</dbReference>
<dbReference type="GO" id="GO:0022857">
    <property type="term" value="F:transmembrane transporter activity"/>
    <property type="evidence" value="ECO:0007669"/>
    <property type="project" value="InterPro"/>
</dbReference>
<dbReference type="PANTHER" id="PTHR43271">
    <property type="entry name" value="BLL2771 PROTEIN"/>
    <property type="match status" value="1"/>
</dbReference>
<dbReference type="EMBL" id="QFVR01000014">
    <property type="protein sequence ID" value="PWI24945.1"/>
    <property type="molecule type" value="Genomic_DNA"/>
</dbReference>
<feature type="transmembrane region" description="Helical" evidence="8">
    <location>
        <begin position="109"/>
        <end position="127"/>
    </location>
</feature>
<feature type="transmembrane region" description="Helical" evidence="8">
    <location>
        <begin position="340"/>
        <end position="361"/>
    </location>
</feature>
<evidence type="ECO:0000256" key="8">
    <source>
        <dbReference type="SAM" id="Phobius"/>
    </source>
</evidence>
<evidence type="ECO:0000256" key="4">
    <source>
        <dbReference type="ARBA" id="ARBA00022475"/>
    </source>
</evidence>
<feature type="transmembrane region" description="Helical" evidence="8">
    <location>
        <begin position="80"/>
        <end position="103"/>
    </location>
</feature>
<evidence type="ECO:0000256" key="5">
    <source>
        <dbReference type="ARBA" id="ARBA00022692"/>
    </source>
</evidence>
<keyword evidence="5 8" id="KW-0812">Transmembrane</keyword>
<protein>
    <submittedName>
        <fullName evidence="10">MFS transporter</fullName>
    </submittedName>
</protein>
<reference evidence="10 11" key="1">
    <citation type="submission" date="2018-05" db="EMBL/GenBank/DDBJ databases">
        <title>Kurthia sibirica genome sequence.</title>
        <authorList>
            <person name="Maclea K.S."/>
            <person name="Goen A.E."/>
        </authorList>
    </citation>
    <scope>NUCLEOTIDE SEQUENCE [LARGE SCALE GENOMIC DNA]</scope>
    <source>
        <strain evidence="10 11">ATCC 49154</strain>
    </source>
</reference>
<keyword evidence="4" id="KW-1003">Cell membrane</keyword>
<evidence type="ECO:0000256" key="6">
    <source>
        <dbReference type="ARBA" id="ARBA00022989"/>
    </source>
</evidence>
<evidence type="ECO:0000256" key="3">
    <source>
        <dbReference type="ARBA" id="ARBA00022448"/>
    </source>
</evidence>
<sequence>MATIKSGTKAFHFTTLALFAGAFSTYANLYMTQPVLPMIAKTFHVSPATASLSLSLTTLALAICMLLVSSLSEAWGRKNIMTFSMVAVALLTIAIAFAPSFGVLLTLRVIQGALFAGLPAIAMAYLGEEIEPTSLGIAMGLYISGNSIGGLAGRVIMGSVSDVFNWHIAMLVIGIISLIVSIAFYYLLPISQNFVKQKLALRPLLHSMGQHLKDPALLLLFGVGFILMGSFVTLYNYVSFLLIEPPFNLSQTLVGSIFIVYLVGTFSATWMGKLGDRHGKFTMLFIAMLLMIGGAMLTLFAYIPIILLGIALFTFGFFGGHAIASSLVSNRATHDKAQAASLYLFFYYVGSSIGGTIGGYFFMHNGWFGVIAMIIILLSIGVLLNFILRSVMKKEFRVNRFN</sequence>
<dbReference type="SUPFAM" id="SSF103473">
    <property type="entry name" value="MFS general substrate transporter"/>
    <property type="match status" value="1"/>
</dbReference>
<dbReference type="Proteomes" id="UP000245938">
    <property type="component" value="Unassembled WGS sequence"/>
</dbReference>
<feature type="transmembrane region" description="Helical" evidence="8">
    <location>
        <begin position="139"/>
        <end position="160"/>
    </location>
</feature>
<comment type="subcellular location">
    <subcellularLocation>
        <location evidence="1">Cell membrane</location>
        <topology evidence="1">Multi-pass membrane protein</topology>
    </subcellularLocation>
</comment>
<dbReference type="InterPro" id="IPR011701">
    <property type="entry name" value="MFS"/>
</dbReference>
<feature type="transmembrane region" description="Helical" evidence="8">
    <location>
        <begin position="166"/>
        <end position="188"/>
    </location>
</feature>
<comment type="similarity">
    <text evidence="2">Belongs to the major facilitator superfamily.</text>
</comment>
<evidence type="ECO:0000313" key="11">
    <source>
        <dbReference type="Proteomes" id="UP000245938"/>
    </source>
</evidence>
<dbReference type="GO" id="GO:0005886">
    <property type="term" value="C:plasma membrane"/>
    <property type="evidence" value="ECO:0007669"/>
    <property type="project" value="UniProtKB-SubCell"/>
</dbReference>
<keyword evidence="6 8" id="KW-1133">Transmembrane helix</keyword>
<feature type="domain" description="Major facilitator superfamily (MFS) profile" evidence="9">
    <location>
        <begin position="14"/>
        <end position="393"/>
    </location>
</feature>
<feature type="transmembrane region" description="Helical" evidence="8">
    <location>
        <begin position="283"/>
        <end position="303"/>
    </location>
</feature>
<evidence type="ECO:0000256" key="7">
    <source>
        <dbReference type="ARBA" id="ARBA00023136"/>
    </source>
</evidence>
<evidence type="ECO:0000256" key="1">
    <source>
        <dbReference type="ARBA" id="ARBA00004651"/>
    </source>
</evidence>
<feature type="transmembrane region" description="Helical" evidence="8">
    <location>
        <begin position="249"/>
        <end position="271"/>
    </location>
</feature>
<evidence type="ECO:0000313" key="10">
    <source>
        <dbReference type="EMBL" id="PWI24945.1"/>
    </source>
</evidence>
<dbReference type="InterPro" id="IPR036259">
    <property type="entry name" value="MFS_trans_sf"/>
</dbReference>
<comment type="caution">
    <text evidence="10">The sequence shown here is derived from an EMBL/GenBank/DDBJ whole genome shotgun (WGS) entry which is preliminary data.</text>
</comment>
<feature type="transmembrane region" description="Helical" evidence="8">
    <location>
        <begin position="309"/>
        <end position="328"/>
    </location>
</feature>
<organism evidence="10 11">
    <name type="scientific">Kurthia sibirica</name>
    <dbReference type="NCBI Taxonomy" id="202750"/>
    <lineage>
        <taxon>Bacteria</taxon>
        <taxon>Bacillati</taxon>
        <taxon>Bacillota</taxon>
        <taxon>Bacilli</taxon>
        <taxon>Bacillales</taxon>
        <taxon>Caryophanaceae</taxon>
        <taxon>Kurthia</taxon>
    </lineage>
</organism>
<keyword evidence="7 8" id="KW-0472">Membrane</keyword>
<dbReference type="PROSITE" id="PS50850">
    <property type="entry name" value="MFS"/>
    <property type="match status" value="1"/>
</dbReference>
<dbReference type="InterPro" id="IPR020846">
    <property type="entry name" value="MFS_dom"/>
</dbReference>
<dbReference type="OrthoDB" id="63984at2"/>
<keyword evidence="11" id="KW-1185">Reference proteome</keyword>
<feature type="transmembrane region" description="Helical" evidence="8">
    <location>
        <begin position="216"/>
        <end position="237"/>
    </location>
</feature>
<dbReference type="AlphaFoldDB" id="A0A2U3AK95"/>
<accession>A0A2U3AK95</accession>
<evidence type="ECO:0000256" key="2">
    <source>
        <dbReference type="ARBA" id="ARBA00008335"/>
    </source>
</evidence>
<dbReference type="CDD" id="cd17324">
    <property type="entry name" value="MFS_NepI_like"/>
    <property type="match status" value="1"/>
</dbReference>
<feature type="transmembrane region" description="Helical" evidence="8">
    <location>
        <begin position="367"/>
        <end position="388"/>
    </location>
</feature>
<dbReference type="RefSeq" id="WP_109306488.1">
    <property type="nucleotide sequence ID" value="NZ_BJUF01000005.1"/>
</dbReference>
<gene>
    <name evidence="10" type="ORF">DEX24_11060</name>
</gene>
<name>A0A2U3AK95_9BACL</name>
<evidence type="ECO:0000259" key="9">
    <source>
        <dbReference type="PROSITE" id="PS50850"/>
    </source>
</evidence>
<feature type="transmembrane region" description="Helical" evidence="8">
    <location>
        <begin position="48"/>
        <end position="68"/>
    </location>
</feature>